<reference evidence="2 3" key="1">
    <citation type="submission" date="2023-09" db="EMBL/GenBank/DDBJ databases">
        <title>Nesidiocoris tenuis whole genome shotgun sequence.</title>
        <authorList>
            <person name="Shibata T."/>
            <person name="Shimoda M."/>
            <person name="Kobayashi T."/>
            <person name="Uehara T."/>
        </authorList>
    </citation>
    <scope>NUCLEOTIDE SEQUENCE [LARGE SCALE GENOMIC DNA]</scope>
    <source>
        <strain evidence="2 3">Japan</strain>
    </source>
</reference>
<feature type="signal peptide" evidence="1">
    <location>
        <begin position="1"/>
        <end position="23"/>
    </location>
</feature>
<name>A0ABN7ACK8_9HEMI</name>
<protein>
    <recommendedName>
        <fullName evidence="4">Lipid-binding serum glycoprotein N-terminal domain-containing protein</fullName>
    </recommendedName>
</protein>
<evidence type="ECO:0000313" key="3">
    <source>
        <dbReference type="Proteomes" id="UP001307889"/>
    </source>
</evidence>
<proteinExistence type="predicted"/>
<dbReference type="EMBL" id="AP028910">
    <property type="protein sequence ID" value="BES90028.1"/>
    <property type="molecule type" value="Genomic_DNA"/>
</dbReference>
<keyword evidence="3" id="KW-1185">Reference proteome</keyword>
<evidence type="ECO:0000313" key="2">
    <source>
        <dbReference type="EMBL" id="BES90028.1"/>
    </source>
</evidence>
<accession>A0ABN7ACK8</accession>
<sequence length="238" mass="26402">MDNGRGILLFCLVFAISGLFVTADKTCVVYDSQIETNVLGPLRKVMEKSNFTSIGIEDYNTDEYFGFSLQGSGGEIGDFTSFELDAESASSLCINSEPSKKESTLEVAITTKKIEAVFEYFALYFLGQPAIGGTQTRISIEDSAISVSVSATHEGTKCKATLNSIAIRDMGDLRLKFKSGHLNQIYEFIFYYSWSYFRTLLMEFDIIQGINECITAQLGPYIANAYEETICQLIPQSL</sequence>
<evidence type="ECO:0008006" key="4">
    <source>
        <dbReference type="Google" id="ProtNLM"/>
    </source>
</evidence>
<keyword evidence="1" id="KW-0732">Signal</keyword>
<dbReference type="Proteomes" id="UP001307889">
    <property type="component" value="Chromosome 2"/>
</dbReference>
<gene>
    <name evidence="2" type="ORF">NTJ_02835</name>
</gene>
<organism evidence="2 3">
    <name type="scientific">Nesidiocoris tenuis</name>
    <dbReference type="NCBI Taxonomy" id="355587"/>
    <lineage>
        <taxon>Eukaryota</taxon>
        <taxon>Metazoa</taxon>
        <taxon>Ecdysozoa</taxon>
        <taxon>Arthropoda</taxon>
        <taxon>Hexapoda</taxon>
        <taxon>Insecta</taxon>
        <taxon>Pterygota</taxon>
        <taxon>Neoptera</taxon>
        <taxon>Paraneoptera</taxon>
        <taxon>Hemiptera</taxon>
        <taxon>Heteroptera</taxon>
        <taxon>Panheteroptera</taxon>
        <taxon>Cimicomorpha</taxon>
        <taxon>Miridae</taxon>
        <taxon>Dicyphina</taxon>
        <taxon>Nesidiocoris</taxon>
    </lineage>
</organism>
<feature type="chain" id="PRO_5046098297" description="Lipid-binding serum glycoprotein N-terminal domain-containing protein" evidence="1">
    <location>
        <begin position="24"/>
        <end position="238"/>
    </location>
</feature>
<evidence type="ECO:0000256" key="1">
    <source>
        <dbReference type="SAM" id="SignalP"/>
    </source>
</evidence>